<evidence type="ECO:0000313" key="1">
    <source>
        <dbReference type="EMBL" id="MST82740.1"/>
    </source>
</evidence>
<dbReference type="EMBL" id="VUMV01000008">
    <property type="protein sequence ID" value="MST82740.1"/>
    <property type="molecule type" value="Genomic_DNA"/>
</dbReference>
<gene>
    <name evidence="1" type="ORF">FYJ60_10470</name>
</gene>
<name>A0A7X2P9K1_9FIRM</name>
<organism evidence="1 2">
    <name type="scientific">Bilifractor porci</name>
    <dbReference type="NCBI Taxonomy" id="2606636"/>
    <lineage>
        <taxon>Bacteria</taxon>
        <taxon>Bacillati</taxon>
        <taxon>Bacillota</taxon>
        <taxon>Clostridia</taxon>
        <taxon>Lachnospirales</taxon>
        <taxon>Lachnospiraceae</taxon>
        <taxon>Bilifractor</taxon>
    </lineage>
</organism>
<dbReference type="Proteomes" id="UP000466864">
    <property type="component" value="Unassembled WGS sequence"/>
</dbReference>
<comment type="caution">
    <text evidence="1">The sequence shown here is derived from an EMBL/GenBank/DDBJ whole genome shotgun (WGS) entry which is preliminary data.</text>
</comment>
<reference evidence="1 2" key="1">
    <citation type="submission" date="2019-08" db="EMBL/GenBank/DDBJ databases">
        <title>In-depth cultivation of the pig gut microbiome towards novel bacterial diversity and tailored functional studies.</title>
        <authorList>
            <person name="Wylensek D."/>
            <person name="Hitch T.C.A."/>
            <person name="Clavel T."/>
        </authorList>
    </citation>
    <scope>NUCLEOTIDE SEQUENCE [LARGE SCALE GENOMIC DNA]</scope>
    <source>
        <strain evidence="1 2">Oil+RF-744-WCA-WT-13</strain>
    </source>
</reference>
<sequence length="101" mass="11512">MKKIINGKKYDTDTANCVGDWANGYGHGDFQYAEERLYRKRTGEFFLHGEGGAMSNYAESYGNERYGGEKIIPLSENEAKKWAENHLNGDEYEKIFGSVDE</sequence>
<keyword evidence="2" id="KW-1185">Reference proteome</keyword>
<accession>A0A7X2P9K1</accession>
<evidence type="ECO:0000313" key="2">
    <source>
        <dbReference type="Proteomes" id="UP000466864"/>
    </source>
</evidence>
<proteinExistence type="predicted"/>
<dbReference type="AlphaFoldDB" id="A0A7X2P9K1"/>
<dbReference type="RefSeq" id="WP_154458651.1">
    <property type="nucleotide sequence ID" value="NZ_VUMV01000008.1"/>
</dbReference>
<protein>
    <submittedName>
        <fullName evidence="1">Uncharacterized protein</fullName>
    </submittedName>
</protein>